<proteinExistence type="predicted"/>
<protein>
    <submittedName>
        <fullName evidence="1">Uncharacterized protein</fullName>
    </submittedName>
</protein>
<name>A0ACC1J5M0_9FUNG</name>
<sequence length="151" mass="17065">MDVKKIAHGLKEHIDYWSYTLHRPAGQYGKGWDKDAELLGGLNVGEDQRGLLHIRVVKGKALPKPSDTKSFQQRVEIRVGRKLETGDAQQADSVDPGFNLAGYFEQDLYTNTQAEISVFNKSKYWDSLVGRVLVPVRELHDVRTFNGKRGP</sequence>
<organism evidence="1 2">
    <name type="scientific">Linderina macrospora</name>
    <dbReference type="NCBI Taxonomy" id="4868"/>
    <lineage>
        <taxon>Eukaryota</taxon>
        <taxon>Fungi</taxon>
        <taxon>Fungi incertae sedis</taxon>
        <taxon>Zoopagomycota</taxon>
        <taxon>Kickxellomycotina</taxon>
        <taxon>Kickxellomycetes</taxon>
        <taxon>Kickxellales</taxon>
        <taxon>Kickxellaceae</taxon>
        <taxon>Linderina</taxon>
    </lineage>
</organism>
<gene>
    <name evidence="1" type="ORF">FBU59_004466</name>
</gene>
<accession>A0ACC1J5M0</accession>
<dbReference type="Proteomes" id="UP001150603">
    <property type="component" value="Unassembled WGS sequence"/>
</dbReference>
<dbReference type="EMBL" id="JANBPW010003206">
    <property type="protein sequence ID" value="KAJ1938344.1"/>
    <property type="molecule type" value="Genomic_DNA"/>
</dbReference>
<comment type="caution">
    <text evidence="1">The sequence shown here is derived from an EMBL/GenBank/DDBJ whole genome shotgun (WGS) entry which is preliminary data.</text>
</comment>
<reference evidence="1" key="1">
    <citation type="submission" date="2022-07" db="EMBL/GenBank/DDBJ databases">
        <title>Phylogenomic reconstructions and comparative analyses of Kickxellomycotina fungi.</title>
        <authorList>
            <person name="Reynolds N.K."/>
            <person name="Stajich J.E."/>
            <person name="Barry K."/>
            <person name="Grigoriev I.V."/>
            <person name="Crous P."/>
            <person name="Smith M.E."/>
        </authorList>
    </citation>
    <scope>NUCLEOTIDE SEQUENCE</scope>
    <source>
        <strain evidence="1">NRRL 5244</strain>
    </source>
</reference>
<evidence type="ECO:0000313" key="2">
    <source>
        <dbReference type="Proteomes" id="UP001150603"/>
    </source>
</evidence>
<evidence type="ECO:0000313" key="1">
    <source>
        <dbReference type="EMBL" id="KAJ1938344.1"/>
    </source>
</evidence>
<keyword evidence="2" id="KW-1185">Reference proteome</keyword>